<evidence type="ECO:0000313" key="3">
    <source>
        <dbReference type="Proteomes" id="UP000652354"/>
    </source>
</evidence>
<organism evidence="2 3">
    <name type="scientific">Demequina activiva</name>
    <dbReference type="NCBI Taxonomy" id="1582364"/>
    <lineage>
        <taxon>Bacteria</taxon>
        <taxon>Bacillati</taxon>
        <taxon>Actinomycetota</taxon>
        <taxon>Actinomycetes</taxon>
        <taxon>Micrococcales</taxon>
        <taxon>Demequinaceae</taxon>
        <taxon>Demequina</taxon>
    </lineage>
</organism>
<comment type="caution">
    <text evidence="2">The sequence shown here is derived from an EMBL/GenBank/DDBJ whole genome shotgun (WGS) entry which is preliminary data.</text>
</comment>
<proteinExistence type="predicted"/>
<dbReference type="SUPFAM" id="SSF54593">
    <property type="entry name" value="Glyoxalase/Bleomycin resistance protein/Dihydroxybiphenyl dioxygenase"/>
    <property type="match status" value="1"/>
</dbReference>
<dbReference type="CDD" id="cd07247">
    <property type="entry name" value="SgaA_N_like"/>
    <property type="match status" value="1"/>
</dbReference>
<dbReference type="PROSITE" id="PS51819">
    <property type="entry name" value="VOC"/>
    <property type="match status" value="1"/>
</dbReference>
<protein>
    <submittedName>
        <fullName evidence="2">Bleomycin resistance protein</fullName>
    </submittedName>
</protein>
<dbReference type="InterPro" id="IPR029068">
    <property type="entry name" value="Glyas_Bleomycin-R_OHBP_Dase"/>
</dbReference>
<accession>A0A919Q5L8</accession>
<feature type="domain" description="VOC" evidence="1">
    <location>
        <begin position="12"/>
        <end position="121"/>
    </location>
</feature>
<dbReference type="InterPro" id="IPR052164">
    <property type="entry name" value="Anthracycline_SecMetBiosynth"/>
</dbReference>
<dbReference type="Pfam" id="PF00903">
    <property type="entry name" value="Glyoxalase"/>
    <property type="match status" value="1"/>
</dbReference>
<evidence type="ECO:0000259" key="1">
    <source>
        <dbReference type="PROSITE" id="PS51819"/>
    </source>
</evidence>
<dbReference type="EMBL" id="BONR01000003">
    <property type="protein sequence ID" value="GIG54953.1"/>
    <property type="molecule type" value="Genomic_DNA"/>
</dbReference>
<dbReference type="PANTHER" id="PTHR33993">
    <property type="entry name" value="GLYOXALASE-RELATED"/>
    <property type="match status" value="1"/>
</dbReference>
<reference evidence="2" key="1">
    <citation type="submission" date="2021-01" db="EMBL/GenBank/DDBJ databases">
        <title>Whole genome shotgun sequence of Demequina activiva NBRC 110675.</title>
        <authorList>
            <person name="Komaki H."/>
            <person name="Tamura T."/>
        </authorList>
    </citation>
    <scope>NUCLEOTIDE SEQUENCE</scope>
    <source>
        <strain evidence="2">NBRC 110675</strain>
    </source>
</reference>
<evidence type="ECO:0000313" key="2">
    <source>
        <dbReference type="EMBL" id="GIG54953.1"/>
    </source>
</evidence>
<dbReference type="InterPro" id="IPR004360">
    <property type="entry name" value="Glyas_Fos-R_dOase_dom"/>
</dbReference>
<dbReference type="Gene3D" id="3.10.180.10">
    <property type="entry name" value="2,3-Dihydroxybiphenyl 1,2-Dioxygenase, domain 1"/>
    <property type="match status" value="1"/>
</dbReference>
<dbReference type="AlphaFoldDB" id="A0A919Q5L8"/>
<name>A0A919Q5L8_9MICO</name>
<dbReference type="InterPro" id="IPR037523">
    <property type="entry name" value="VOC_core"/>
</dbReference>
<gene>
    <name evidence="2" type="ORF">Dac01nite_17050</name>
</gene>
<dbReference type="PANTHER" id="PTHR33993:SF1">
    <property type="entry name" value="GLYOXALASE FAMILY PROTEIN"/>
    <property type="match status" value="1"/>
</dbReference>
<dbReference type="Proteomes" id="UP000652354">
    <property type="component" value="Unassembled WGS sequence"/>
</dbReference>
<keyword evidence="3" id="KW-1185">Reference proteome</keyword>
<sequence length="122" mass="12944">MADAENPHTHHAPDYIEIPALDTDQSVAFYGAAFGWSFTQYGPEYFGIVAGDGREVGGISGVGAVSRGDLLVVLFSRDIEASRDAVVAAGGTVTHDIFDFPGGRRFHFADPSGNELGVWSLV</sequence>
<dbReference type="RefSeq" id="WP_203655961.1">
    <property type="nucleotide sequence ID" value="NZ_BONR01000003.1"/>
</dbReference>